<feature type="transmembrane region" description="Helical" evidence="6">
    <location>
        <begin position="289"/>
        <end position="311"/>
    </location>
</feature>
<evidence type="ECO:0000256" key="1">
    <source>
        <dbReference type="ARBA" id="ARBA00004370"/>
    </source>
</evidence>
<dbReference type="SMART" id="SM00283">
    <property type="entry name" value="MA"/>
    <property type="match status" value="1"/>
</dbReference>
<keyword evidence="6" id="KW-0812">Transmembrane</keyword>
<dbReference type="PANTHER" id="PTHR32089:SF120">
    <property type="entry name" value="METHYL-ACCEPTING CHEMOTAXIS PROTEIN TLPQ"/>
    <property type="match status" value="1"/>
</dbReference>
<keyword evidence="6" id="KW-0472">Membrane</keyword>
<evidence type="ECO:0000256" key="5">
    <source>
        <dbReference type="SAM" id="Coils"/>
    </source>
</evidence>
<dbReference type="SMART" id="SM00304">
    <property type="entry name" value="HAMP"/>
    <property type="match status" value="1"/>
</dbReference>
<protein>
    <submittedName>
        <fullName evidence="10">Methyl-accepting chemotaxis protein McpS</fullName>
    </submittedName>
</protein>
<dbReference type="SUPFAM" id="SSF58104">
    <property type="entry name" value="Methyl-accepting chemotaxis protein (MCP) signaling domain"/>
    <property type="match status" value="1"/>
</dbReference>
<evidence type="ECO:0000256" key="4">
    <source>
        <dbReference type="PROSITE-ProRule" id="PRU00284"/>
    </source>
</evidence>
<evidence type="ECO:0000259" key="9">
    <source>
        <dbReference type="PROSITE" id="PS51753"/>
    </source>
</evidence>
<evidence type="ECO:0000313" key="10">
    <source>
        <dbReference type="EMBL" id="SBS25892.1"/>
    </source>
</evidence>
<dbReference type="Gene3D" id="1.10.287.950">
    <property type="entry name" value="Methyl-accepting chemotaxis protein"/>
    <property type="match status" value="1"/>
</dbReference>
<feature type="transmembrane region" description="Helical" evidence="6">
    <location>
        <begin position="20"/>
        <end position="39"/>
    </location>
</feature>
<feature type="domain" description="HAMP" evidence="8">
    <location>
        <begin position="313"/>
        <end position="366"/>
    </location>
</feature>
<dbReference type="Pfam" id="PF16591">
    <property type="entry name" value="HBM"/>
    <property type="match status" value="1"/>
</dbReference>
<dbReference type="InterPro" id="IPR004089">
    <property type="entry name" value="MCPsignal_dom"/>
</dbReference>
<dbReference type="PRINTS" id="PR00260">
    <property type="entry name" value="CHEMTRNSDUCR"/>
</dbReference>
<dbReference type="FunFam" id="1.10.287.950:FF:000001">
    <property type="entry name" value="Methyl-accepting chemotaxis sensory transducer"/>
    <property type="match status" value="1"/>
</dbReference>
<name>A0A1A8T2F4_9GAMM</name>
<dbReference type="Proteomes" id="UP000092544">
    <property type="component" value="Unassembled WGS sequence"/>
</dbReference>
<comment type="subcellular location">
    <subcellularLocation>
        <location evidence="1">Membrane</location>
    </subcellularLocation>
</comment>
<evidence type="ECO:0000259" key="8">
    <source>
        <dbReference type="PROSITE" id="PS50885"/>
    </source>
</evidence>
<dbReference type="InterPro" id="IPR004090">
    <property type="entry name" value="Chemotax_Me-accpt_rcpt"/>
</dbReference>
<sequence>MKNLFGYLRIANLSVRYKLMLGFGLVIISIITLVILNSYGNNIVQQKITAADTVNRIVKRLQAARIQEKNYDARNQSEYVDKFNKALDEADQEAQALKPIFQGTDHDKVMSQIIQQISNYRKSFSEFVQLDKQSQQAMLAMRNEAGGAVNQISQMGQENTSSIMQATEAAKIQGELALDILKTRIHEKNFILTSDPSNIVLAKKELEKIKNIASRLKGMFSTSEGQSQLMSTMQQVGQYEKALSTYVDINHKKSVGRETMIKTAQSVIALAEESRAKQKQEMIALQKEISTLSIIVSAIAIIISLLSAWLISHLIVPPLQKAKEMAERVANGDLTFVLEGKSSGDEVGHLMASLAQMIAGLRDIVSQLGSSADQVASSSEELSVVTGQTASGVESQRQEVDQMASALEEMSLTINDVAKNAESASNSAKEVSELSEKGSVIVTSSKEAVSGLAQEIAQSAIQIEALSDESKNAVTVINVIQSIAEQTNLLALNAAIEAARAGEQGRGFSVVAEEVRNLSQRTQNATEEIAALIEGLQQKASIAVQAMQKNEKTAEETVVRSEQANDALQQITSSITYLSDMNTQIASATTQQNVAAEEISKSVVTIRDISKQTASGARETSQASEELSRLSQTLQDLTLRFKL</sequence>
<proteinExistence type="inferred from homology"/>
<comment type="similarity">
    <text evidence="3">Belongs to the methyl-accepting chemotaxis (MCP) protein family.</text>
</comment>
<dbReference type="RefSeq" id="WP_083200725.1">
    <property type="nucleotide sequence ID" value="NZ_FLOB01000001.1"/>
</dbReference>
<dbReference type="GO" id="GO:0004888">
    <property type="term" value="F:transmembrane signaling receptor activity"/>
    <property type="evidence" value="ECO:0007669"/>
    <property type="project" value="InterPro"/>
</dbReference>
<dbReference type="GO" id="GO:0016020">
    <property type="term" value="C:membrane"/>
    <property type="evidence" value="ECO:0007669"/>
    <property type="project" value="UniProtKB-SubCell"/>
</dbReference>
<dbReference type="GO" id="GO:0006935">
    <property type="term" value="P:chemotaxis"/>
    <property type="evidence" value="ECO:0007669"/>
    <property type="project" value="InterPro"/>
</dbReference>
<dbReference type="EMBL" id="FLOB01000001">
    <property type="protein sequence ID" value="SBS25892.1"/>
    <property type="molecule type" value="Genomic_DNA"/>
</dbReference>
<dbReference type="Pfam" id="PF00015">
    <property type="entry name" value="MCPsignal"/>
    <property type="match status" value="1"/>
</dbReference>
<evidence type="ECO:0000256" key="3">
    <source>
        <dbReference type="ARBA" id="ARBA00029447"/>
    </source>
</evidence>
<keyword evidence="2 4" id="KW-0807">Transducer</keyword>
<accession>A0A1A8T2F4</accession>
<dbReference type="Pfam" id="PF00672">
    <property type="entry name" value="HAMP"/>
    <property type="match status" value="1"/>
</dbReference>
<feature type="domain" description="HBM" evidence="9">
    <location>
        <begin position="46"/>
        <end position="286"/>
    </location>
</feature>
<organism evidence="10 11">
    <name type="scientific">Marinomonas spartinae</name>
    <dbReference type="NCBI Taxonomy" id="1792290"/>
    <lineage>
        <taxon>Bacteria</taxon>
        <taxon>Pseudomonadati</taxon>
        <taxon>Pseudomonadota</taxon>
        <taxon>Gammaproteobacteria</taxon>
        <taxon>Oceanospirillales</taxon>
        <taxon>Oceanospirillaceae</taxon>
        <taxon>Marinomonas</taxon>
    </lineage>
</organism>
<keyword evidence="6" id="KW-1133">Transmembrane helix</keyword>
<dbReference type="InterPro" id="IPR032255">
    <property type="entry name" value="HBM"/>
</dbReference>
<dbReference type="STRING" id="1792290.MSP8886_00417"/>
<gene>
    <name evidence="10" type="primary">mcpS_1</name>
    <name evidence="10" type="ORF">MSP8886_00417</name>
</gene>
<dbReference type="OrthoDB" id="6376221at2"/>
<dbReference type="AlphaFoldDB" id="A0A1A8T2F4"/>
<keyword evidence="5" id="KW-0175">Coiled coil</keyword>
<dbReference type="PROSITE" id="PS50111">
    <property type="entry name" value="CHEMOTAXIS_TRANSDUC_2"/>
    <property type="match status" value="1"/>
</dbReference>
<dbReference type="PROSITE" id="PS50885">
    <property type="entry name" value="HAMP"/>
    <property type="match status" value="1"/>
</dbReference>
<evidence type="ECO:0000256" key="6">
    <source>
        <dbReference type="SAM" id="Phobius"/>
    </source>
</evidence>
<evidence type="ECO:0000313" key="11">
    <source>
        <dbReference type="Proteomes" id="UP000092544"/>
    </source>
</evidence>
<dbReference type="GO" id="GO:0007165">
    <property type="term" value="P:signal transduction"/>
    <property type="evidence" value="ECO:0007669"/>
    <property type="project" value="UniProtKB-KW"/>
</dbReference>
<dbReference type="SMART" id="SM01358">
    <property type="entry name" value="HBM"/>
    <property type="match status" value="1"/>
</dbReference>
<keyword evidence="11" id="KW-1185">Reference proteome</keyword>
<dbReference type="Gene3D" id="1.20.1440.210">
    <property type="match status" value="1"/>
</dbReference>
<dbReference type="PROSITE" id="PS51753">
    <property type="entry name" value="HBM"/>
    <property type="match status" value="1"/>
</dbReference>
<dbReference type="CDD" id="cd06225">
    <property type="entry name" value="HAMP"/>
    <property type="match status" value="1"/>
</dbReference>
<dbReference type="PANTHER" id="PTHR32089">
    <property type="entry name" value="METHYL-ACCEPTING CHEMOTAXIS PROTEIN MCPB"/>
    <property type="match status" value="1"/>
</dbReference>
<feature type="domain" description="Methyl-accepting transducer" evidence="7">
    <location>
        <begin position="371"/>
        <end position="607"/>
    </location>
</feature>
<feature type="coiled-coil region" evidence="5">
    <location>
        <begin position="261"/>
        <end position="288"/>
    </location>
</feature>
<evidence type="ECO:0000259" key="7">
    <source>
        <dbReference type="PROSITE" id="PS50111"/>
    </source>
</evidence>
<dbReference type="CDD" id="cd11386">
    <property type="entry name" value="MCP_signal"/>
    <property type="match status" value="1"/>
</dbReference>
<reference evidence="10 11" key="1">
    <citation type="submission" date="2016-06" db="EMBL/GenBank/DDBJ databases">
        <authorList>
            <person name="Kjaerup R.B."/>
            <person name="Dalgaard T.S."/>
            <person name="Juul-Madsen H.R."/>
        </authorList>
    </citation>
    <scope>NUCLEOTIDE SEQUENCE [LARGE SCALE GENOMIC DNA]</scope>
    <source>
        <strain evidence="10 11">CECT 8886</strain>
    </source>
</reference>
<dbReference type="InterPro" id="IPR003660">
    <property type="entry name" value="HAMP_dom"/>
</dbReference>
<evidence type="ECO:0000256" key="2">
    <source>
        <dbReference type="ARBA" id="ARBA00023224"/>
    </source>
</evidence>